<dbReference type="GO" id="GO:0008049">
    <property type="term" value="P:male courtship behavior"/>
    <property type="evidence" value="ECO:0007669"/>
    <property type="project" value="TreeGrafter"/>
</dbReference>
<evidence type="ECO:0000256" key="5">
    <source>
        <dbReference type="ARBA" id="ARBA00023136"/>
    </source>
</evidence>
<evidence type="ECO:0000313" key="9">
    <source>
        <dbReference type="EMBL" id="CAH1641289.1"/>
    </source>
</evidence>
<evidence type="ECO:0000256" key="4">
    <source>
        <dbReference type="ARBA" id="ARBA00022989"/>
    </source>
</evidence>
<evidence type="ECO:0000256" key="8">
    <source>
        <dbReference type="RuleBase" id="RU363108"/>
    </source>
</evidence>
<evidence type="ECO:0000313" key="10">
    <source>
        <dbReference type="Proteomes" id="UP001153321"/>
    </source>
</evidence>
<keyword evidence="10" id="KW-1185">Reference proteome</keyword>
<gene>
    <name evidence="9" type="ORF">SPLIT_LOCUS6645</name>
</gene>
<dbReference type="GO" id="GO:0050909">
    <property type="term" value="P:sensory perception of taste"/>
    <property type="evidence" value="ECO:0007669"/>
    <property type="project" value="InterPro"/>
</dbReference>
<dbReference type="Pfam" id="PF08395">
    <property type="entry name" value="7tm_7"/>
    <property type="match status" value="1"/>
</dbReference>
<dbReference type="PANTHER" id="PTHR21143">
    <property type="entry name" value="INVERTEBRATE GUSTATORY RECEPTOR"/>
    <property type="match status" value="1"/>
</dbReference>
<dbReference type="PANTHER" id="PTHR21143:SF133">
    <property type="entry name" value="GUSTATORY AND PHEROMONE RECEPTOR 32A-RELATED"/>
    <property type="match status" value="1"/>
</dbReference>
<dbReference type="GO" id="GO:0043025">
    <property type="term" value="C:neuronal cell body"/>
    <property type="evidence" value="ECO:0007669"/>
    <property type="project" value="TreeGrafter"/>
</dbReference>
<comment type="function">
    <text evidence="8">Gustatory receptor which mediates acceptance or avoidance behavior, depending on its substrates.</text>
</comment>
<dbReference type="GO" id="GO:0030424">
    <property type="term" value="C:axon"/>
    <property type="evidence" value="ECO:0007669"/>
    <property type="project" value="TreeGrafter"/>
</dbReference>
<comment type="similarity">
    <text evidence="8">Belongs to the insect chemoreceptor superfamily. Gustatory receptor (GR) family.</text>
</comment>
<dbReference type="GO" id="GO:0007165">
    <property type="term" value="P:signal transduction"/>
    <property type="evidence" value="ECO:0007669"/>
    <property type="project" value="UniProtKB-KW"/>
</dbReference>
<keyword evidence="2 8" id="KW-1003">Cell membrane</keyword>
<feature type="transmembrane region" description="Helical" evidence="8">
    <location>
        <begin position="161"/>
        <end position="183"/>
    </location>
</feature>
<feature type="transmembrane region" description="Helical" evidence="8">
    <location>
        <begin position="318"/>
        <end position="338"/>
    </location>
</feature>
<dbReference type="EMBL" id="LR824553">
    <property type="protein sequence ID" value="CAH1641289.1"/>
    <property type="molecule type" value="Genomic_DNA"/>
</dbReference>
<evidence type="ECO:0000256" key="3">
    <source>
        <dbReference type="ARBA" id="ARBA00022692"/>
    </source>
</evidence>
<comment type="subcellular location">
    <subcellularLocation>
        <location evidence="1 8">Cell membrane</location>
        <topology evidence="1 8">Multi-pass membrane protein</topology>
    </subcellularLocation>
</comment>
<organism evidence="9 10">
    <name type="scientific">Spodoptera littoralis</name>
    <name type="common">Egyptian cotton leafworm</name>
    <dbReference type="NCBI Taxonomy" id="7109"/>
    <lineage>
        <taxon>Eukaryota</taxon>
        <taxon>Metazoa</taxon>
        <taxon>Ecdysozoa</taxon>
        <taxon>Arthropoda</taxon>
        <taxon>Hexapoda</taxon>
        <taxon>Insecta</taxon>
        <taxon>Pterygota</taxon>
        <taxon>Neoptera</taxon>
        <taxon>Endopterygota</taxon>
        <taxon>Lepidoptera</taxon>
        <taxon>Glossata</taxon>
        <taxon>Ditrysia</taxon>
        <taxon>Noctuoidea</taxon>
        <taxon>Noctuidae</taxon>
        <taxon>Amphipyrinae</taxon>
        <taxon>Spodoptera</taxon>
    </lineage>
</organism>
<keyword evidence="4 8" id="KW-1133">Transmembrane helix</keyword>
<evidence type="ECO:0000256" key="7">
    <source>
        <dbReference type="ARBA" id="ARBA00023224"/>
    </source>
</evidence>
<keyword evidence="3 8" id="KW-0812">Transmembrane</keyword>
<protein>
    <recommendedName>
        <fullName evidence="8">Gustatory receptor</fullName>
    </recommendedName>
</protein>
<reference evidence="9" key="1">
    <citation type="submission" date="2022-02" db="EMBL/GenBank/DDBJ databases">
        <authorList>
            <person name="King R."/>
        </authorList>
    </citation>
    <scope>NUCLEOTIDE SEQUENCE</scope>
</reference>
<proteinExistence type="inferred from homology"/>
<evidence type="ECO:0000256" key="6">
    <source>
        <dbReference type="ARBA" id="ARBA00023170"/>
    </source>
</evidence>
<dbReference type="AlphaFoldDB" id="A0A9P0I7T9"/>
<dbReference type="Proteomes" id="UP001153321">
    <property type="component" value="Chromosome 22"/>
</dbReference>
<keyword evidence="6 8" id="KW-0675">Receptor</keyword>
<dbReference type="GO" id="GO:0005886">
    <property type="term" value="C:plasma membrane"/>
    <property type="evidence" value="ECO:0007669"/>
    <property type="project" value="UniProtKB-SubCell"/>
</dbReference>
<dbReference type="GO" id="GO:0007635">
    <property type="term" value="P:chemosensory behavior"/>
    <property type="evidence" value="ECO:0007669"/>
    <property type="project" value="TreeGrafter"/>
</dbReference>
<dbReference type="GO" id="GO:0030425">
    <property type="term" value="C:dendrite"/>
    <property type="evidence" value="ECO:0007669"/>
    <property type="project" value="TreeGrafter"/>
</dbReference>
<keyword evidence="5 8" id="KW-0472">Membrane</keyword>
<name>A0A9P0I7T9_SPOLI</name>
<feature type="transmembrane region" description="Helical" evidence="8">
    <location>
        <begin position="105"/>
        <end position="126"/>
    </location>
</feature>
<comment type="caution">
    <text evidence="8">Lacks conserved residue(s) required for the propagation of feature annotation.</text>
</comment>
<keyword evidence="7 8" id="KW-0807">Transducer</keyword>
<evidence type="ECO:0000256" key="2">
    <source>
        <dbReference type="ARBA" id="ARBA00022475"/>
    </source>
</evidence>
<feature type="transmembrane region" description="Helical" evidence="8">
    <location>
        <begin position="431"/>
        <end position="449"/>
    </location>
</feature>
<evidence type="ECO:0000256" key="1">
    <source>
        <dbReference type="ARBA" id="ARBA00004651"/>
    </source>
</evidence>
<sequence>MAIFEARAERDAFPSCPSRWLRQVPSETSMSGEDLHQAGSMKSGRQKECVVTGTLCLMLRMSQLAGVAPIRFRRLHGLLSTTTIAIDILIEPERSYRTRTNSTRIVWVADVGTVGLVVCTAAFTGFSRMKCLMVYLLKLQEINLKLSLYHDEPSNESARKLIAVSSMIFTCSTILLDFSIFIYQVAIDHGKLFTSCMYIFYNISTAVQQVILLTFSETATAVCTSLLSLNNCLKNLLEQIVHDSPEARNSVLNQDCRIDIYNTISSKSINSVVDTMAAYRAQPRPALHPLPIMIRRLGLLYCSLCDVVRHVNDSYGTVLVAMLLCLLLHLVITPYHVITNIFNKSRSDRSSPTLQLNWVVLHFINLLLIVEPCHRTHEEMRRTRHLISQMLRHTTTDNNGLLSELQIFYQHLSLNEVSYAPLKMFPLDRTLIVTVPFLVYFYLSLPFTGPQGIPNSQKVDSWKYHHLPGSSCSALNWKFQGKEE</sequence>
<dbReference type="InterPro" id="IPR013604">
    <property type="entry name" value="7TM_chemorcpt"/>
</dbReference>
<accession>A0A9P0I7T9</accession>
<feature type="transmembrane region" description="Helical" evidence="8">
    <location>
        <begin position="358"/>
        <end position="374"/>
    </location>
</feature>